<proteinExistence type="predicted"/>
<evidence type="ECO:0000313" key="3">
    <source>
        <dbReference type="Proteomes" id="UP001232992"/>
    </source>
</evidence>
<evidence type="ECO:0000256" key="1">
    <source>
        <dbReference type="SAM" id="MobiDB-lite"/>
    </source>
</evidence>
<feature type="region of interest" description="Disordered" evidence="1">
    <location>
        <begin position="69"/>
        <end position="102"/>
    </location>
</feature>
<reference evidence="2 3" key="1">
    <citation type="submission" date="2023-01" db="EMBL/GenBank/DDBJ databases">
        <title>Novel diversity within Roseofilum (Cyanobacteria; Desertifilaceae) from marine benthic mats with descriptions of four novel species.</title>
        <authorList>
            <person name="Wang Y."/>
            <person name="Berthold D.E."/>
            <person name="Hu J."/>
            <person name="Lefler F.W."/>
            <person name="Laughinghouse H.D. IV."/>
        </authorList>
    </citation>
    <scope>NUCLEOTIDE SEQUENCE [LARGE SCALE GENOMIC DNA]</scope>
    <source>
        <strain evidence="2 3">BLCC-M143</strain>
    </source>
</reference>
<accession>A0ABT7BY41</accession>
<comment type="caution">
    <text evidence="2">The sequence shown here is derived from an EMBL/GenBank/DDBJ whole genome shotgun (WGS) entry which is preliminary data.</text>
</comment>
<protein>
    <submittedName>
        <fullName evidence="2">Uncharacterized protein</fullName>
    </submittedName>
</protein>
<keyword evidence="3" id="KW-1185">Reference proteome</keyword>
<evidence type="ECO:0000313" key="2">
    <source>
        <dbReference type="EMBL" id="MDJ1183727.1"/>
    </source>
</evidence>
<gene>
    <name evidence="2" type="ORF">PMH09_11060</name>
</gene>
<dbReference type="RefSeq" id="WP_283758379.1">
    <property type="nucleotide sequence ID" value="NZ_JAQOSQ010000009.1"/>
</dbReference>
<dbReference type="Proteomes" id="UP001232992">
    <property type="component" value="Unassembled WGS sequence"/>
</dbReference>
<dbReference type="EMBL" id="JAQOSQ010000009">
    <property type="protein sequence ID" value="MDJ1183727.1"/>
    <property type="molecule type" value="Genomic_DNA"/>
</dbReference>
<name>A0ABT7BY41_9CYAN</name>
<sequence>MQIRHQNILKSVLYAIAKSEQPLSPELIADYQEQAKQLPNELAILKLKPKPDNPLFPDYEEAMEKLEAREGDAERNKMFPPKGNNPEERLENISAPSRQTPNITEIAPEVLSSDDPQQKAKQYAPEFYLVLLDR</sequence>
<organism evidence="2 3">
    <name type="scientific">Roseofilum casamattae BLCC-M143</name>
    <dbReference type="NCBI Taxonomy" id="3022442"/>
    <lineage>
        <taxon>Bacteria</taxon>
        <taxon>Bacillati</taxon>
        <taxon>Cyanobacteriota</taxon>
        <taxon>Cyanophyceae</taxon>
        <taxon>Desertifilales</taxon>
        <taxon>Desertifilaceae</taxon>
        <taxon>Roseofilum</taxon>
        <taxon>Roseofilum casamattae</taxon>
    </lineage>
</organism>